<organism evidence="9 10">
    <name type="scientific">Linnemannia exigua</name>
    <dbReference type="NCBI Taxonomy" id="604196"/>
    <lineage>
        <taxon>Eukaryota</taxon>
        <taxon>Fungi</taxon>
        <taxon>Fungi incertae sedis</taxon>
        <taxon>Mucoromycota</taxon>
        <taxon>Mortierellomycotina</taxon>
        <taxon>Mortierellomycetes</taxon>
        <taxon>Mortierellales</taxon>
        <taxon>Mortierellaceae</taxon>
        <taxon>Linnemannia</taxon>
    </lineage>
</organism>
<evidence type="ECO:0000256" key="5">
    <source>
        <dbReference type="SAM" id="MobiDB-lite"/>
    </source>
</evidence>
<dbReference type="PANTHER" id="PTHR11905:SF159">
    <property type="entry name" value="ADAM METALLOPROTEASE"/>
    <property type="match status" value="1"/>
</dbReference>
<dbReference type="Pfam" id="PF13688">
    <property type="entry name" value="Reprolysin_5"/>
    <property type="match status" value="1"/>
</dbReference>
<accession>A0AAD4D7S0</accession>
<dbReference type="PROSITE" id="PS50215">
    <property type="entry name" value="ADAM_MEPRO"/>
    <property type="match status" value="1"/>
</dbReference>
<protein>
    <recommendedName>
        <fullName evidence="3">Disintegrin and metalloproteinase domain-containing protein B</fullName>
    </recommendedName>
</protein>
<feature type="compositionally biased region" description="Polar residues" evidence="5">
    <location>
        <begin position="864"/>
        <end position="882"/>
    </location>
</feature>
<keyword evidence="4" id="KW-0862">Zinc</keyword>
<feature type="compositionally biased region" description="Polar residues" evidence="5">
    <location>
        <begin position="779"/>
        <end position="788"/>
    </location>
</feature>
<comment type="caution">
    <text evidence="4">Lacks conserved residue(s) required for the propagation of feature annotation.</text>
</comment>
<feature type="binding site" evidence="4">
    <location>
        <position position="423"/>
    </location>
    <ligand>
        <name>Zn(2+)</name>
        <dbReference type="ChEBI" id="CHEBI:29105"/>
        <note>catalytic</note>
    </ligand>
</feature>
<evidence type="ECO:0000313" key="10">
    <source>
        <dbReference type="Proteomes" id="UP001194580"/>
    </source>
</evidence>
<keyword evidence="6" id="KW-1133">Transmembrane helix</keyword>
<dbReference type="SUPFAM" id="SSF55486">
    <property type="entry name" value="Metalloproteases ('zincins'), catalytic domain"/>
    <property type="match status" value="1"/>
</dbReference>
<evidence type="ECO:0000256" key="2">
    <source>
        <dbReference type="ARBA" id="ARBA00056552"/>
    </source>
</evidence>
<feature type="non-terminal residue" evidence="9">
    <location>
        <position position="1"/>
    </location>
</feature>
<dbReference type="Pfam" id="PF00200">
    <property type="entry name" value="Disintegrin"/>
    <property type="match status" value="1"/>
</dbReference>
<dbReference type="GO" id="GO:0046872">
    <property type="term" value="F:metal ion binding"/>
    <property type="evidence" value="ECO:0007669"/>
    <property type="project" value="UniProtKB-KW"/>
</dbReference>
<dbReference type="InterPro" id="IPR001590">
    <property type="entry name" value="Peptidase_M12B"/>
</dbReference>
<dbReference type="SUPFAM" id="SSF57552">
    <property type="entry name" value="Blood coagulation inhibitor (disintegrin)"/>
    <property type="match status" value="1"/>
</dbReference>
<dbReference type="InterPro" id="IPR003903">
    <property type="entry name" value="UIM_dom"/>
</dbReference>
<keyword evidence="6" id="KW-0472">Membrane</keyword>
<name>A0AAD4D7S0_9FUNG</name>
<feature type="binding site" evidence="4">
    <location>
        <position position="433"/>
    </location>
    <ligand>
        <name>Zn(2+)</name>
        <dbReference type="ChEBI" id="CHEBI:29105"/>
        <note>catalytic</note>
    </ligand>
</feature>
<dbReference type="Proteomes" id="UP001194580">
    <property type="component" value="Unassembled WGS sequence"/>
</dbReference>
<dbReference type="SMART" id="SM00050">
    <property type="entry name" value="DISIN"/>
    <property type="match status" value="1"/>
</dbReference>
<gene>
    <name evidence="9" type="ORF">BGZ95_001042</name>
</gene>
<feature type="active site" evidence="4">
    <location>
        <position position="424"/>
    </location>
</feature>
<evidence type="ECO:0000256" key="3">
    <source>
        <dbReference type="ARBA" id="ARBA00074021"/>
    </source>
</evidence>
<comment type="caution">
    <text evidence="9">The sequence shown here is derived from an EMBL/GenBank/DDBJ whole genome shotgun (WGS) entry which is preliminary data.</text>
</comment>
<dbReference type="GO" id="GO:0006508">
    <property type="term" value="P:proteolysis"/>
    <property type="evidence" value="ECO:0007669"/>
    <property type="project" value="InterPro"/>
</dbReference>
<evidence type="ECO:0000256" key="6">
    <source>
        <dbReference type="SAM" id="Phobius"/>
    </source>
</evidence>
<evidence type="ECO:0000256" key="1">
    <source>
        <dbReference type="ARBA" id="ARBA00023157"/>
    </source>
</evidence>
<feature type="transmembrane region" description="Helical" evidence="6">
    <location>
        <begin position="642"/>
        <end position="666"/>
    </location>
</feature>
<sequence length="941" mass="101222">HSQPWPTITRAEHISALRHDILPRTAPFELHRDQPLAKRNLDQFLNAHPDIISREDTIRFQLSAFNTTFHLYLEPNTDFLHPEADLGPDVSLDDIKAFKGVVIQDQTHADRKWMRAATTSRIAKRTVEHMLHEEGVAGWARMMVEHDATNPDEVVLRGAFVVNGDTYHVTTRQHYHVQKRSDDAVPFSSPHHSDNSMVIYRNSDLYNPNRFLKAKRGLQSSTIPMATAFDPSSSWTDILAAPLSKRGVAVKVAGPNPVPTGCPINRLVNYMGVAADCAYVRNYQGVAGARKQIFADFNTASGIYESTFNVALGVIALNIKTDNCPTTPVSGEEWNRDCSATYTIDQRLSDFSRWRGQGGRENDGAGLWHLMTKCNTGPVVGIAWTKALCQMKSSDQDQGNGIQYTAGTGVSSITPNEWMVVSHEIGHGFGAIHDCTSGSCPPNDCCPLSASVCDAGASYIMNPSEQKETHIFSPCSIKAICGTIQSSSGQCLKPPGTRQTQSSEANICGNGLKEAGEECDCGSAEDCAKDPCCDGTTCKLKGGAVCDDLNDDCCLNCQLRSAGVVCREAISECDVQECGASNGCDLMCNDPAGNALACTKIPGTYFLDGTPCGFGGSCSAGSCEYSNGIKGVLAWARGHLTIVIPVACILGIIILCCIWSCCSGCFRRRREAAAYRKRSGRRAGTGSGRSRVGPPHGPDGPMQGAQHGGQQYPMGPLPPAPPPVYHDPNVLRHEDQQMQWAMEESRREHERQSSQQARHMSGSDQYAPPAGDPPPAGTYSRNGASVVSTPRIDDANPFQTTAQFPPPSQQDNNAGLTLSSKYSPLPTPELPAQTVSQYTTPVLPAQTVPQYAPPHSDPTGYSAPATSLYTPTPVLPSQTISQYAPPHSDPTACLPSSTSPYAPPSTVPRQDPGDIFADPPAPPLPAPASGPSDPYRPTGFL</sequence>
<feature type="domain" description="Disintegrin" evidence="7">
    <location>
        <begin position="505"/>
        <end position="577"/>
    </location>
</feature>
<dbReference type="AlphaFoldDB" id="A0AAD4D7S0"/>
<comment type="function">
    <text evidence="2">Probable zinc protease.</text>
</comment>
<feature type="compositionally biased region" description="Low complexity" evidence="5">
    <location>
        <begin position="682"/>
        <end position="693"/>
    </location>
</feature>
<feature type="compositionally biased region" description="Polar residues" evidence="5">
    <location>
        <begin position="797"/>
        <end position="822"/>
    </location>
</feature>
<feature type="compositionally biased region" description="Pro residues" evidence="5">
    <location>
        <begin position="715"/>
        <end position="725"/>
    </location>
</feature>
<feature type="region of interest" description="Disordered" evidence="5">
    <location>
        <begin position="676"/>
        <end position="832"/>
    </location>
</feature>
<dbReference type="GO" id="GO:0004222">
    <property type="term" value="F:metalloendopeptidase activity"/>
    <property type="evidence" value="ECO:0007669"/>
    <property type="project" value="InterPro"/>
</dbReference>
<evidence type="ECO:0000259" key="7">
    <source>
        <dbReference type="PROSITE" id="PS50214"/>
    </source>
</evidence>
<feature type="binding site" evidence="4">
    <location>
        <position position="427"/>
    </location>
    <ligand>
        <name>Zn(2+)</name>
        <dbReference type="ChEBI" id="CHEBI:29105"/>
        <note>catalytic</note>
    </ligand>
</feature>
<dbReference type="InterPro" id="IPR024079">
    <property type="entry name" value="MetalloPept_cat_dom_sf"/>
</dbReference>
<keyword evidence="4" id="KW-0479">Metal-binding</keyword>
<dbReference type="PROSITE" id="PS50214">
    <property type="entry name" value="DISINTEGRIN_2"/>
    <property type="match status" value="1"/>
</dbReference>
<evidence type="ECO:0000256" key="4">
    <source>
        <dbReference type="PROSITE-ProRule" id="PRU00276"/>
    </source>
</evidence>
<dbReference type="PROSITE" id="PS50330">
    <property type="entry name" value="UIM"/>
    <property type="match status" value="1"/>
</dbReference>
<evidence type="ECO:0000313" key="9">
    <source>
        <dbReference type="EMBL" id="KAG0271190.1"/>
    </source>
</evidence>
<keyword evidence="6" id="KW-0812">Transmembrane</keyword>
<keyword evidence="10" id="KW-1185">Reference proteome</keyword>
<dbReference type="Gene3D" id="4.10.70.10">
    <property type="entry name" value="Disintegrin domain"/>
    <property type="match status" value="1"/>
</dbReference>
<feature type="region of interest" description="Disordered" evidence="5">
    <location>
        <begin position="845"/>
        <end position="941"/>
    </location>
</feature>
<feature type="compositionally biased region" description="Pro residues" evidence="5">
    <location>
        <begin position="919"/>
        <end position="928"/>
    </location>
</feature>
<dbReference type="EMBL" id="JAAAIL010001203">
    <property type="protein sequence ID" value="KAG0271190.1"/>
    <property type="molecule type" value="Genomic_DNA"/>
</dbReference>
<evidence type="ECO:0000259" key="8">
    <source>
        <dbReference type="PROSITE" id="PS50215"/>
    </source>
</evidence>
<dbReference type="Gene3D" id="3.40.390.10">
    <property type="entry name" value="Collagenase (Catalytic Domain)"/>
    <property type="match status" value="1"/>
</dbReference>
<reference evidence="9" key="1">
    <citation type="journal article" date="2020" name="Fungal Divers.">
        <title>Resolving the Mortierellaceae phylogeny through synthesis of multi-gene phylogenetics and phylogenomics.</title>
        <authorList>
            <person name="Vandepol N."/>
            <person name="Liber J."/>
            <person name="Desiro A."/>
            <person name="Na H."/>
            <person name="Kennedy M."/>
            <person name="Barry K."/>
            <person name="Grigoriev I.V."/>
            <person name="Miller A.N."/>
            <person name="O'Donnell K."/>
            <person name="Stajich J.E."/>
            <person name="Bonito G."/>
        </authorList>
    </citation>
    <scope>NUCLEOTIDE SEQUENCE</scope>
    <source>
        <strain evidence="9">NRRL 28262</strain>
    </source>
</reference>
<proteinExistence type="predicted"/>
<dbReference type="FunFam" id="4.10.70.10:FF:000003">
    <property type="entry name" value="Disintegrin and metalloproteinase domain-containing protein 17"/>
    <property type="match status" value="1"/>
</dbReference>
<dbReference type="InterPro" id="IPR036436">
    <property type="entry name" value="Disintegrin_dom_sf"/>
</dbReference>
<feature type="compositionally biased region" description="Basic and acidic residues" evidence="5">
    <location>
        <begin position="743"/>
        <end position="752"/>
    </location>
</feature>
<keyword evidence="1" id="KW-1015">Disulfide bond</keyword>
<dbReference type="InterPro" id="IPR001762">
    <property type="entry name" value="Disintegrin_dom"/>
</dbReference>
<feature type="domain" description="Peptidase M12B" evidence="8">
    <location>
        <begin position="266"/>
        <end position="496"/>
    </location>
</feature>
<dbReference type="PANTHER" id="PTHR11905">
    <property type="entry name" value="ADAM A DISINTEGRIN AND METALLOPROTEASE DOMAIN"/>
    <property type="match status" value="1"/>
</dbReference>